<reference evidence="2" key="2">
    <citation type="journal article" date="2023" name="Plant Pathol.">
        <title>Dismantling and reorganizing Pseudomonas marginalis sensu#lato.</title>
        <authorList>
            <person name="Sawada H."/>
            <person name="Fujikawa T."/>
            <person name="Satou M."/>
        </authorList>
    </citation>
    <scope>NUCLEOTIDE SEQUENCE</scope>
    <source>
        <strain evidence="2">MAFF 301350</strain>
    </source>
</reference>
<sequence length="130" mass="13664">MQRCGMGKTTWDNVWIAALIAMLFKVFALPMASAAGELSLAQLLSGSYCSSGGAQYLAVDKDPVSSQPVSDSGHCCCSQANGPVPIAASLLLPRWLPHASPESSQTSAGHRSPRHDWPSINPRASPASSR</sequence>
<dbReference type="Pfam" id="PF11162">
    <property type="entry name" value="DUF2946"/>
    <property type="match status" value="1"/>
</dbReference>
<gene>
    <name evidence="2" type="ORF">KUO17_17590</name>
</gene>
<dbReference type="EMBL" id="JAHTBI010000059">
    <property type="protein sequence ID" value="MBV6288819.1"/>
    <property type="molecule type" value="Genomic_DNA"/>
</dbReference>
<accession>A0A9Q2XM51</accession>
<proteinExistence type="predicted"/>
<reference evidence="2" key="1">
    <citation type="journal article" date="2022" name="Int. J. Syst. Evol. Microbiol.">
        <title>Pseudomonas aegrilactucae sp. nov. and Pseudomonas morbosilactucae sp. nov., pathogens causing bacterial rot of lettuce in Japan.</title>
        <authorList>
            <person name="Sawada H."/>
            <person name="Fujikawa T."/>
            <person name="Satou M."/>
        </authorList>
    </citation>
    <scope>NUCLEOTIDE SEQUENCE</scope>
    <source>
        <strain evidence="2">MAFF 301350</strain>
    </source>
</reference>
<organism evidence="2 3">
    <name type="scientific">Pseudomonas aegrilactucae</name>
    <dbReference type="NCBI Taxonomy" id="2854028"/>
    <lineage>
        <taxon>Bacteria</taxon>
        <taxon>Pseudomonadati</taxon>
        <taxon>Pseudomonadota</taxon>
        <taxon>Gammaproteobacteria</taxon>
        <taxon>Pseudomonadales</taxon>
        <taxon>Pseudomonadaceae</taxon>
        <taxon>Pseudomonas</taxon>
    </lineage>
</organism>
<dbReference type="InterPro" id="IPR021333">
    <property type="entry name" value="DUF2946"/>
</dbReference>
<dbReference type="Proteomes" id="UP001106592">
    <property type="component" value="Unassembled WGS sequence"/>
</dbReference>
<name>A0A9Q2XM51_9PSED</name>
<keyword evidence="3" id="KW-1185">Reference proteome</keyword>
<feature type="region of interest" description="Disordered" evidence="1">
    <location>
        <begin position="98"/>
        <end position="130"/>
    </location>
</feature>
<evidence type="ECO:0000313" key="3">
    <source>
        <dbReference type="Proteomes" id="UP001106592"/>
    </source>
</evidence>
<comment type="caution">
    <text evidence="2">The sequence shown here is derived from an EMBL/GenBank/DDBJ whole genome shotgun (WGS) entry which is preliminary data.</text>
</comment>
<evidence type="ECO:0000256" key="1">
    <source>
        <dbReference type="SAM" id="MobiDB-lite"/>
    </source>
</evidence>
<protein>
    <submittedName>
        <fullName evidence="2">DUF2946 family protein</fullName>
    </submittedName>
</protein>
<dbReference type="AlphaFoldDB" id="A0A9Q2XM51"/>
<evidence type="ECO:0000313" key="2">
    <source>
        <dbReference type="EMBL" id="MBV6288819.1"/>
    </source>
</evidence>